<dbReference type="AlphaFoldDB" id="A0A382HNJ2"/>
<sequence length="28" mass="3279">VFNTKGINMLSEVKIYKPNKETNKLEHC</sequence>
<name>A0A382HNJ2_9ZZZZ</name>
<feature type="non-terminal residue" evidence="1">
    <location>
        <position position="1"/>
    </location>
</feature>
<reference evidence="1" key="1">
    <citation type="submission" date="2018-05" db="EMBL/GenBank/DDBJ databases">
        <authorList>
            <person name="Lanie J.A."/>
            <person name="Ng W.-L."/>
            <person name="Kazmierczak K.M."/>
            <person name="Andrzejewski T.M."/>
            <person name="Davidsen T.M."/>
            <person name="Wayne K.J."/>
            <person name="Tettelin H."/>
            <person name="Glass J.I."/>
            <person name="Rusch D."/>
            <person name="Podicherti R."/>
            <person name="Tsui H.-C.T."/>
            <person name="Winkler M.E."/>
        </authorList>
    </citation>
    <scope>NUCLEOTIDE SEQUENCE</scope>
</reference>
<gene>
    <name evidence="1" type="ORF">METZ01_LOCUS241526</name>
</gene>
<organism evidence="1">
    <name type="scientific">marine metagenome</name>
    <dbReference type="NCBI Taxonomy" id="408172"/>
    <lineage>
        <taxon>unclassified sequences</taxon>
        <taxon>metagenomes</taxon>
        <taxon>ecological metagenomes</taxon>
    </lineage>
</organism>
<evidence type="ECO:0000313" key="1">
    <source>
        <dbReference type="EMBL" id="SVB88672.1"/>
    </source>
</evidence>
<protein>
    <submittedName>
        <fullName evidence="1">Uncharacterized protein</fullName>
    </submittedName>
</protein>
<accession>A0A382HNJ2</accession>
<proteinExistence type="predicted"/>
<dbReference type="EMBL" id="UINC01062241">
    <property type="protein sequence ID" value="SVB88672.1"/>
    <property type="molecule type" value="Genomic_DNA"/>
</dbReference>
<feature type="non-terminal residue" evidence="1">
    <location>
        <position position="28"/>
    </location>
</feature>